<dbReference type="EMBL" id="JAUEPS010000053">
    <property type="protein sequence ID" value="KAK0444631.1"/>
    <property type="molecule type" value="Genomic_DNA"/>
</dbReference>
<organism evidence="2 3">
    <name type="scientific">Armillaria tabescens</name>
    <name type="common">Ringless honey mushroom</name>
    <name type="synonym">Agaricus tabescens</name>
    <dbReference type="NCBI Taxonomy" id="1929756"/>
    <lineage>
        <taxon>Eukaryota</taxon>
        <taxon>Fungi</taxon>
        <taxon>Dikarya</taxon>
        <taxon>Basidiomycota</taxon>
        <taxon>Agaricomycotina</taxon>
        <taxon>Agaricomycetes</taxon>
        <taxon>Agaricomycetidae</taxon>
        <taxon>Agaricales</taxon>
        <taxon>Marasmiineae</taxon>
        <taxon>Physalacriaceae</taxon>
        <taxon>Desarmillaria</taxon>
    </lineage>
</organism>
<accession>A0AA39MRQ4</accession>
<dbReference type="Proteomes" id="UP001175211">
    <property type="component" value="Unassembled WGS sequence"/>
</dbReference>
<feature type="signal peptide" evidence="1">
    <location>
        <begin position="1"/>
        <end position="15"/>
    </location>
</feature>
<proteinExistence type="predicted"/>
<feature type="chain" id="PRO_5041321451" description="Secreted protein" evidence="1">
    <location>
        <begin position="16"/>
        <end position="103"/>
    </location>
</feature>
<evidence type="ECO:0008006" key="4">
    <source>
        <dbReference type="Google" id="ProtNLM"/>
    </source>
</evidence>
<reference evidence="2" key="1">
    <citation type="submission" date="2023-06" db="EMBL/GenBank/DDBJ databases">
        <authorList>
            <consortium name="Lawrence Berkeley National Laboratory"/>
            <person name="Ahrendt S."/>
            <person name="Sahu N."/>
            <person name="Indic B."/>
            <person name="Wong-Bajracharya J."/>
            <person name="Merenyi Z."/>
            <person name="Ke H.-M."/>
            <person name="Monk M."/>
            <person name="Kocsube S."/>
            <person name="Drula E."/>
            <person name="Lipzen A."/>
            <person name="Balint B."/>
            <person name="Henrissat B."/>
            <person name="Andreopoulos B."/>
            <person name="Martin F.M."/>
            <person name="Harder C.B."/>
            <person name="Rigling D."/>
            <person name="Ford K.L."/>
            <person name="Foster G.D."/>
            <person name="Pangilinan J."/>
            <person name="Papanicolaou A."/>
            <person name="Barry K."/>
            <person name="LaButti K."/>
            <person name="Viragh M."/>
            <person name="Koriabine M."/>
            <person name="Yan M."/>
            <person name="Riley R."/>
            <person name="Champramary S."/>
            <person name="Plett K.L."/>
            <person name="Tsai I.J."/>
            <person name="Slot J."/>
            <person name="Sipos G."/>
            <person name="Plett J."/>
            <person name="Nagy L.G."/>
            <person name="Grigoriev I.V."/>
        </authorList>
    </citation>
    <scope>NUCLEOTIDE SEQUENCE</scope>
    <source>
        <strain evidence="2">CCBAS 213</strain>
    </source>
</reference>
<comment type="caution">
    <text evidence="2">The sequence shown here is derived from an EMBL/GenBank/DDBJ whole genome shotgun (WGS) entry which is preliminary data.</text>
</comment>
<protein>
    <recommendedName>
        <fullName evidence="4">Secreted protein</fullName>
    </recommendedName>
</protein>
<keyword evidence="3" id="KW-1185">Reference proteome</keyword>
<name>A0AA39MRQ4_ARMTA</name>
<gene>
    <name evidence="2" type="ORF">EV420DRAFT_1574034</name>
</gene>
<dbReference type="RefSeq" id="XP_060325201.1">
    <property type="nucleotide sequence ID" value="XM_060474402.1"/>
</dbReference>
<evidence type="ECO:0000313" key="3">
    <source>
        <dbReference type="Proteomes" id="UP001175211"/>
    </source>
</evidence>
<dbReference type="GeneID" id="85357950"/>
<evidence type="ECO:0000256" key="1">
    <source>
        <dbReference type="SAM" id="SignalP"/>
    </source>
</evidence>
<keyword evidence="1" id="KW-0732">Signal</keyword>
<dbReference type="AlphaFoldDB" id="A0AA39MRQ4"/>
<evidence type="ECO:0000313" key="2">
    <source>
        <dbReference type="EMBL" id="KAK0444631.1"/>
    </source>
</evidence>
<sequence length="103" mass="12302">MLISFILLFLPFLEGIDPKPSSHLFLWCSHEVGDRHTRRSYDYMHVSIRKDYTPSGVIWMTRYKYSQNRMKRSTGYTRNNIRTKCKMKRRLVLMTVGEEGKPV</sequence>